<protein>
    <submittedName>
        <fullName evidence="3">FAD-dependent oxidoreductase</fullName>
    </submittedName>
</protein>
<accession>A0A2T1HVJ7</accession>
<evidence type="ECO:0000313" key="4">
    <source>
        <dbReference type="Proteomes" id="UP000239772"/>
    </source>
</evidence>
<evidence type="ECO:0000259" key="2">
    <source>
        <dbReference type="Pfam" id="PF01266"/>
    </source>
</evidence>
<dbReference type="PANTHER" id="PTHR13847">
    <property type="entry name" value="SARCOSINE DEHYDROGENASE-RELATED"/>
    <property type="match status" value="1"/>
</dbReference>
<dbReference type="GO" id="GO:0016491">
    <property type="term" value="F:oxidoreductase activity"/>
    <property type="evidence" value="ECO:0007669"/>
    <property type="project" value="UniProtKB-KW"/>
</dbReference>
<dbReference type="InterPro" id="IPR006076">
    <property type="entry name" value="FAD-dep_OxRdtase"/>
</dbReference>
<dbReference type="RefSeq" id="WP_106336186.1">
    <property type="nucleotide sequence ID" value="NZ_PVZS01000007.1"/>
</dbReference>
<keyword evidence="4" id="KW-1185">Reference proteome</keyword>
<feature type="domain" description="FAD dependent oxidoreductase" evidence="2">
    <location>
        <begin position="42"/>
        <end position="405"/>
    </location>
</feature>
<dbReference type="Proteomes" id="UP000239772">
    <property type="component" value="Unassembled WGS sequence"/>
</dbReference>
<dbReference type="EMBL" id="PVZS01000007">
    <property type="protein sequence ID" value="PSC05549.1"/>
    <property type="molecule type" value="Genomic_DNA"/>
</dbReference>
<dbReference type="InterPro" id="IPR036188">
    <property type="entry name" value="FAD/NAD-bd_sf"/>
</dbReference>
<dbReference type="GO" id="GO:0005737">
    <property type="term" value="C:cytoplasm"/>
    <property type="evidence" value="ECO:0007669"/>
    <property type="project" value="TreeGrafter"/>
</dbReference>
<name>A0A2T1HVJ7_9HYPH</name>
<sequence>MLDRTAPQTAKPTKISWWLDEALASERDAPETPALRGSLEADVTVVGGGFTGLWTALLLKERKPDLRVALIEADICGAGASGMNGGKVHGYWAALRGLSATVGPDGALEAARLGTMAQDAIRAFCTAPGRDVWWRESGNLRVSTSEAQDGKLDLALEAARRLGAPDTAVRLDKAELDRRIRSPKFRRGIFYPEGANLHPARLARELRKACVQAGVSLFEHTCMTRIEEADECVVHTDSGQIRCRQVVLATNVALATHPLASAHLAVFSSYAVMSEPIPDMHERIGWPADEGVADLRMFLHYFRKAQGDRILMGSGSGPIAFNARYHDRAMNEDEASAARAQEALWRLLPDLGRSGIAKAWGGGIDISADRLPFFKTSDKGRVHIGCGFSGHGVNATRIGGECLSSLILGERNAWTESLFCRRSPPRFPPEPFKTVGGRMVRAAILSCEEAEDRGEQPGTAARFGAWLPRALNIKVGMR</sequence>
<keyword evidence="1" id="KW-0560">Oxidoreductase</keyword>
<dbReference type="OrthoDB" id="9806601at2"/>
<dbReference type="AlphaFoldDB" id="A0A2T1HVJ7"/>
<gene>
    <name evidence="3" type="ORF">SLNSH_08150</name>
</gene>
<comment type="caution">
    <text evidence="3">The sequence shown here is derived from an EMBL/GenBank/DDBJ whole genome shotgun (WGS) entry which is preliminary data.</text>
</comment>
<reference evidence="4" key="1">
    <citation type="submission" date="2018-03" db="EMBL/GenBank/DDBJ databases">
        <authorList>
            <person name="Sun L."/>
            <person name="Liu H."/>
            <person name="Chen W."/>
            <person name="Huang K."/>
            <person name="Liu W."/>
            <person name="Gao X."/>
        </authorList>
    </citation>
    <scope>NUCLEOTIDE SEQUENCE [LARGE SCALE GENOMIC DNA]</scope>
    <source>
        <strain evidence="4">SH9</strain>
    </source>
</reference>
<proteinExistence type="predicted"/>
<dbReference type="SUPFAM" id="SSF51905">
    <property type="entry name" value="FAD/NAD(P)-binding domain"/>
    <property type="match status" value="1"/>
</dbReference>
<evidence type="ECO:0000256" key="1">
    <source>
        <dbReference type="ARBA" id="ARBA00023002"/>
    </source>
</evidence>
<dbReference type="PANTHER" id="PTHR13847:SF285">
    <property type="entry name" value="FAD DEPENDENT OXIDOREDUCTASE DOMAIN-CONTAINING PROTEIN"/>
    <property type="match status" value="1"/>
</dbReference>
<organism evidence="3 4">
    <name type="scientific">Alsobacter soli</name>
    <dbReference type="NCBI Taxonomy" id="2109933"/>
    <lineage>
        <taxon>Bacteria</taxon>
        <taxon>Pseudomonadati</taxon>
        <taxon>Pseudomonadota</taxon>
        <taxon>Alphaproteobacteria</taxon>
        <taxon>Hyphomicrobiales</taxon>
        <taxon>Alsobacteraceae</taxon>
        <taxon>Alsobacter</taxon>
    </lineage>
</organism>
<dbReference type="Gene3D" id="3.30.9.10">
    <property type="entry name" value="D-Amino Acid Oxidase, subunit A, domain 2"/>
    <property type="match status" value="1"/>
</dbReference>
<dbReference type="Gene3D" id="3.50.50.60">
    <property type="entry name" value="FAD/NAD(P)-binding domain"/>
    <property type="match status" value="1"/>
</dbReference>
<dbReference type="Pfam" id="PF01266">
    <property type="entry name" value="DAO"/>
    <property type="match status" value="1"/>
</dbReference>
<evidence type="ECO:0000313" key="3">
    <source>
        <dbReference type="EMBL" id="PSC05549.1"/>
    </source>
</evidence>